<keyword evidence="1" id="KW-0472">Membrane</keyword>
<keyword evidence="1" id="KW-0812">Transmembrane</keyword>
<evidence type="ECO:0000313" key="2">
    <source>
        <dbReference type="EMBL" id="KCZ92116.1"/>
    </source>
</evidence>
<organism evidence="2 3">
    <name type="scientific">Hyphomonas johnsonii MHS-2</name>
    <dbReference type="NCBI Taxonomy" id="1280950"/>
    <lineage>
        <taxon>Bacteria</taxon>
        <taxon>Pseudomonadati</taxon>
        <taxon>Pseudomonadota</taxon>
        <taxon>Alphaproteobacteria</taxon>
        <taxon>Hyphomonadales</taxon>
        <taxon>Hyphomonadaceae</taxon>
        <taxon>Hyphomonas</taxon>
    </lineage>
</organism>
<dbReference type="AlphaFoldDB" id="A0A059FNM1"/>
<gene>
    <name evidence="2" type="ORF">HJO_08779</name>
</gene>
<proteinExistence type="predicted"/>
<keyword evidence="1" id="KW-1133">Transmembrane helix</keyword>
<comment type="caution">
    <text evidence="2">The sequence shown here is derived from an EMBL/GenBank/DDBJ whole genome shotgun (WGS) entry which is preliminary data.</text>
</comment>
<evidence type="ECO:0000313" key="3">
    <source>
        <dbReference type="Proteomes" id="UP000025171"/>
    </source>
</evidence>
<dbReference type="eggNOG" id="ENOG5031AHV">
    <property type="taxonomic scope" value="Bacteria"/>
</dbReference>
<name>A0A059FNM1_9PROT</name>
<sequence length="355" mass="38317">MLETGWFRSAENWVEANVLGADEFANFGFAMALVLCAILAFLLVTAAGKLLTSLNNAAGVRAFRKSRDPGYRVLVAQPTGRGAARLGRWLNDALKSHLTEFNFGAPLRLGKTGAIDGGLDPKALARARKRLAAADADMLVWATRTGPGSDGFVIHGLSRGGGLRPDEARAFTIALPGRRNALQGQMPRVAAYLLAKQLQPALANPQAFRPEKMKLLASALDKMLLESDTASQAIQNELEADFCASAVHVAETNGDLDLLDRVIALRRVHLFEVNNTTDPALVSQARMDLGRALLARATKQYDQQAVQEAISHLSQVVDALRGDPAIQKAQTASDAMYKAQSLIETRKRFSLNFGS</sequence>
<dbReference type="PATRIC" id="fig|1280950.3.peg.1757"/>
<dbReference type="Proteomes" id="UP000025171">
    <property type="component" value="Unassembled WGS sequence"/>
</dbReference>
<dbReference type="EMBL" id="ARYK01000004">
    <property type="protein sequence ID" value="KCZ92116.1"/>
    <property type="molecule type" value="Genomic_DNA"/>
</dbReference>
<feature type="transmembrane region" description="Helical" evidence="1">
    <location>
        <begin position="24"/>
        <end position="44"/>
    </location>
</feature>
<accession>A0A059FNM1</accession>
<keyword evidence="3" id="KW-1185">Reference proteome</keyword>
<evidence type="ECO:0000256" key="1">
    <source>
        <dbReference type="SAM" id="Phobius"/>
    </source>
</evidence>
<reference evidence="2 3" key="1">
    <citation type="journal article" date="2014" name="Antonie Van Leeuwenhoek">
        <title>Hyphomonas beringensis sp. nov. and Hyphomonas chukchiensis sp. nov., isolated from surface seawater of the Bering Sea and Chukchi Sea.</title>
        <authorList>
            <person name="Li C."/>
            <person name="Lai Q."/>
            <person name="Li G."/>
            <person name="Dong C."/>
            <person name="Wang J."/>
            <person name="Liao Y."/>
            <person name="Shao Z."/>
        </authorList>
    </citation>
    <scope>NUCLEOTIDE SEQUENCE [LARGE SCALE GENOMIC DNA]</scope>
    <source>
        <strain evidence="2 3">MHS-2</strain>
    </source>
</reference>
<protein>
    <submittedName>
        <fullName evidence="2">Uncharacterized protein</fullName>
    </submittedName>
</protein>